<gene>
    <name evidence="1" type="ORF">IQ217_17995</name>
</gene>
<protein>
    <submittedName>
        <fullName evidence="1">Uncharacterized protein</fullName>
    </submittedName>
</protein>
<sequence>MEQLSLFDPAPTYPDKAMSCKFWHHEKQQWYDSAIFEHWSFAGLAGMPPIEHGPHFGRYVCLEPDGTFTMRKAKDKSFCKIISHLYFGEDSSHPRMLPPN</sequence>
<accession>A0ABR9VWG0</accession>
<dbReference type="Proteomes" id="UP000658720">
    <property type="component" value="Unassembled WGS sequence"/>
</dbReference>
<evidence type="ECO:0000313" key="1">
    <source>
        <dbReference type="EMBL" id="MBE9255688.1"/>
    </source>
</evidence>
<name>A0ABR9VWG0_9SYNC</name>
<keyword evidence="2" id="KW-1185">Reference proteome</keyword>
<comment type="caution">
    <text evidence="1">The sequence shown here is derived from an EMBL/GenBank/DDBJ whole genome shotgun (WGS) entry which is preliminary data.</text>
</comment>
<dbReference type="RefSeq" id="WP_194021216.1">
    <property type="nucleotide sequence ID" value="NZ_JADEVV010000081.1"/>
</dbReference>
<evidence type="ECO:0000313" key="2">
    <source>
        <dbReference type="Proteomes" id="UP000658720"/>
    </source>
</evidence>
<organism evidence="1 2">
    <name type="scientific">Synechocystis salina LEGE 00031</name>
    <dbReference type="NCBI Taxonomy" id="1828736"/>
    <lineage>
        <taxon>Bacteria</taxon>
        <taxon>Bacillati</taxon>
        <taxon>Cyanobacteriota</taxon>
        <taxon>Cyanophyceae</taxon>
        <taxon>Synechococcales</taxon>
        <taxon>Merismopediaceae</taxon>
        <taxon>Synechocystis</taxon>
    </lineage>
</organism>
<dbReference type="EMBL" id="JADEVV010000081">
    <property type="protein sequence ID" value="MBE9255688.1"/>
    <property type="molecule type" value="Genomic_DNA"/>
</dbReference>
<proteinExistence type="predicted"/>
<reference evidence="1 2" key="1">
    <citation type="submission" date="2020-10" db="EMBL/GenBank/DDBJ databases">
        <authorList>
            <person name="Castelo-Branco R."/>
            <person name="Eusebio N."/>
            <person name="Adriana R."/>
            <person name="Vieira A."/>
            <person name="Brugerolle De Fraissinette N."/>
            <person name="Rezende De Castro R."/>
            <person name="Schneider M.P."/>
            <person name="Vasconcelos V."/>
            <person name="Leao P.N."/>
        </authorList>
    </citation>
    <scope>NUCLEOTIDE SEQUENCE [LARGE SCALE GENOMIC DNA]</scope>
    <source>
        <strain evidence="1 2">LEGE 00031</strain>
    </source>
</reference>